<dbReference type="InParanoid" id="A0A132BDC9"/>
<proteinExistence type="predicted"/>
<reference evidence="2 3" key="1">
    <citation type="submission" date="2015-10" db="EMBL/GenBank/DDBJ databases">
        <title>Full genome of DAOMC 229536 Phialocephala scopiformis, a fungal endophyte of spruce producing the potent anti-insectan compound rugulosin.</title>
        <authorList>
            <consortium name="DOE Joint Genome Institute"/>
            <person name="Walker A.K."/>
            <person name="Frasz S.L."/>
            <person name="Seifert K.A."/>
            <person name="Miller J.D."/>
            <person name="Mondo S.J."/>
            <person name="Labutti K."/>
            <person name="Lipzen A."/>
            <person name="Dockter R."/>
            <person name="Kennedy M."/>
            <person name="Grigoriev I.V."/>
            <person name="Spatafora J.W."/>
        </authorList>
    </citation>
    <scope>NUCLEOTIDE SEQUENCE [LARGE SCALE GENOMIC DNA]</scope>
    <source>
        <strain evidence="2 3">CBS 120377</strain>
    </source>
</reference>
<accession>A0A132BDC9</accession>
<evidence type="ECO:0000256" key="1">
    <source>
        <dbReference type="SAM" id="MobiDB-lite"/>
    </source>
</evidence>
<dbReference type="GeneID" id="28816056"/>
<feature type="region of interest" description="Disordered" evidence="1">
    <location>
        <begin position="329"/>
        <end position="350"/>
    </location>
</feature>
<dbReference type="Proteomes" id="UP000070700">
    <property type="component" value="Unassembled WGS sequence"/>
</dbReference>
<feature type="compositionally biased region" description="Polar residues" evidence="1">
    <location>
        <begin position="562"/>
        <end position="575"/>
    </location>
</feature>
<name>A0A132BDC9_MOLSC</name>
<protein>
    <submittedName>
        <fullName evidence="2">Uncharacterized protein</fullName>
    </submittedName>
</protein>
<feature type="compositionally biased region" description="Polar residues" evidence="1">
    <location>
        <begin position="441"/>
        <end position="451"/>
    </location>
</feature>
<dbReference type="EMBL" id="KQ947430">
    <property type="protein sequence ID" value="KUJ09989.1"/>
    <property type="molecule type" value="Genomic_DNA"/>
</dbReference>
<evidence type="ECO:0000313" key="3">
    <source>
        <dbReference type="Proteomes" id="UP000070700"/>
    </source>
</evidence>
<feature type="compositionally biased region" description="Polar residues" evidence="1">
    <location>
        <begin position="1"/>
        <end position="29"/>
    </location>
</feature>
<feature type="compositionally biased region" description="Polar residues" evidence="1">
    <location>
        <begin position="498"/>
        <end position="524"/>
    </location>
</feature>
<feature type="compositionally biased region" description="Basic and acidic residues" evidence="1">
    <location>
        <begin position="30"/>
        <end position="91"/>
    </location>
</feature>
<gene>
    <name evidence="2" type="ORF">LY89DRAFT_267739</name>
</gene>
<feature type="region of interest" description="Disordered" evidence="1">
    <location>
        <begin position="386"/>
        <end position="581"/>
    </location>
</feature>
<dbReference type="RefSeq" id="XP_018064344.1">
    <property type="nucleotide sequence ID" value="XM_018206330.1"/>
</dbReference>
<feature type="compositionally biased region" description="Low complexity" evidence="1">
    <location>
        <begin position="547"/>
        <end position="561"/>
    </location>
</feature>
<dbReference type="KEGG" id="psco:LY89DRAFT_267739"/>
<organism evidence="2 3">
    <name type="scientific">Mollisia scopiformis</name>
    <name type="common">Conifer needle endophyte fungus</name>
    <name type="synonym">Phialocephala scopiformis</name>
    <dbReference type="NCBI Taxonomy" id="149040"/>
    <lineage>
        <taxon>Eukaryota</taxon>
        <taxon>Fungi</taxon>
        <taxon>Dikarya</taxon>
        <taxon>Ascomycota</taxon>
        <taxon>Pezizomycotina</taxon>
        <taxon>Leotiomycetes</taxon>
        <taxon>Helotiales</taxon>
        <taxon>Mollisiaceae</taxon>
        <taxon>Mollisia</taxon>
    </lineage>
</organism>
<dbReference type="STRING" id="149040.A0A132BDC9"/>
<feature type="compositionally biased region" description="Polar residues" evidence="1">
    <location>
        <begin position="461"/>
        <end position="477"/>
    </location>
</feature>
<dbReference type="AlphaFoldDB" id="A0A132BDC9"/>
<feature type="compositionally biased region" description="Low complexity" evidence="1">
    <location>
        <begin position="401"/>
        <end position="420"/>
    </location>
</feature>
<feature type="compositionally biased region" description="Low complexity" evidence="1">
    <location>
        <begin position="427"/>
        <end position="440"/>
    </location>
</feature>
<keyword evidence="3" id="KW-1185">Reference proteome</keyword>
<feature type="region of interest" description="Disordered" evidence="1">
    <location>
        <begin position="1"/>
        <end position="91"/>
    </location>
</feature>
<evidence type="ECO:0000313" key="2">
    <source>
        <dbReference type="EMBL" id="KUJ09989.1"/>
    </source>
</evidence>
<sequence>MNAESLLQSLINDASRNSPPQGAQDNQDNVQDHMKRARDEEVRQQEQEKREQQRRAKEKERQEEVRREQQRKAKEERERKAAAARAEEARAKAQEAHEAKLRQGWTRMSQRFDKDASNLWAKIDALDEILNDLDKADKVNEHRRGICHDSSGIFGMSKPIPGCPGISIEQEYSERTLLRKAVIKQSDTYWTELAALEARRESAWHRMDLLQTGWDPLSATRASYYRDKAERDRRMRDRKAAMREKEEARELERTANIATVNNRNNTGHTCSIPSVFGSTPVSAFSTFGTASQNSASTSSPGSGLFGTAPAPAFSTFGAATQANTSGSGTGFGLFGGTPAPERAPGSAIFGTPLKSSNFASKPRSHTFSSTPASAFSFNAAKSSTSTSNPAHGLFGSATAPSQGSNASGTTSTSRTSTTTSKPAPGIFGSTSASSSFGTPSQRSTSTSNPASIFSGRGFSFSDPQAASTHSPTPSIINRPSPGNLFDSNSSAPRCAPRSSGSSSTHKPTFGSEASTSNKSPQPTIFGSIPGSFAYRERANTFDQTTHSNDFSSSSRPFRSGSETIFRQARQTNNFWPDSDSD</sequence>